<keyword evidence="3" id="KW-0804">Transcription</keyword>
<dbReference type="InterPro" id="IPR018060">
    <property type="entry name" value="HTH_AraC"/>
</dbReference>
<evidence type="ECO:0000259" key="4">
    <source>
        <dbReference type="PROSITE" id="PS01124"/>
    </source>
</evidence>
<comment type="caution">
    <text evidence="5">The sequence shown here is derived from an EMBL/GenBank/DDBJ whole genome shotgun (WGS) entry which is preliminary data.</text>
</comment>
<evidence type="ECO:0000313" key="6">
    <source>
        <dbReference type="Proteomes" id="UP001139031"/>
    </source>
</evidence>
<dbReference type="Pfam" id="PF12833">
    <property type="entry name" value="HTH_18"/>
    <property type="match status" value="1"/>
</dbReference>
<dbReference type="InterPro" id="IPR009057">
    <property type="entry name" value="Homeodomain-like_sf"/>
</dbReference>
<evidence type="ECO:0000256" key="3">
    <source>
        <dbReference type="ARBA" id="ARBA00023163"/>
    </source>
</evidence>
<evidence type="ECO:0000313" key="5">
    <source>
        <dbReference type="EMBL" id="MBZ5709892.1"/>
    </source>
</evidence>
<feature type="domain" description="HTH araC/xylS-type" evidence="4">
    <location>
        <begin position="171"/>
        <end position="269"/>
    </location>
</feature>
<proteinExistence type="predicted"/>
<organism evidence="5 6">
    <name type="scientific">Nannocystis pusilla</name>
    <dbReference type="NCBI Taxonomy" id="889268"/>
    <lineage>
        <taxon>Bacteria</taxon>
        <taxon>Pseudomonadati</taxon>
        <taxon>Myxococcota</taxon>
        <taxon>Polyangia</taxon>
        <taxon>Nannocystales</taxon>
        <taxon>Nannocystaceae</taxon>
        <taxon>Nannocystis</taxon>
    </lineage>
</organism>
<keyword evidence="2" id="KW-0238">DNA-binding</keyword>
<gene>
    <name evidence="5" type="ORF">K7C98_11570</name>
</gene>
<reference evidence="5" key="1">
    <citation type="submission" date="2021-08" db="EMBL/GenBank/DDBJ databases">
        <authorList>
            <person name="Stevens D.C."/>
        </authorList>
    </citation>
    <scope>NUCLEOTIDE SEQUENCE</scope>
    <source>
        <strain evidence="5">DSM 53165</strain>
    </source>
</reference>
<evidence type="ECO:0000256" key="2">
    <source>
        <dbReference type="ARBA" id="ARBA00023125"/>
    </source>
</evidence>
<dbReference type="EMBL" id="JAIRAU010000010">
    <property type="protein sequence ID" value="MBZ5709892.1"/>
    <property type="molecule type" value="Genomic_DNA"/>
</dbReference>
<dbReference type="SMART" id="SM00342">
    <property type="entry name" value="HTH_ARAC"/>
    <property type="match status" value="1"/>
</dbReference>
<dbReference type="PANTHER" id="PTHR46796:SF6">
    <property type="entry name" value="ARAC SUBFAMILY"/>
    <property type="match status" value="1"/>
</dbReference>
<dbReference type="InterPro" id="IPR050204">
    <property type="entry name" value="AraC_XylS_family_regulators"/>
</dbReference>
<dbReference type="Gene3D" id="1.10.10.60">
    <property type="entry name" value="Homeodomain-like"/>
    <property type="match status" value="1"/>
</dbReference>
<dbReference type="SUPFAM" id="SSF46689">
    <property type="entry name" value="Homeodomain-like"/>
    <property type="match status" value="2"/>
</dbReference>
<dbReference type="PANTHER" id="PTHR46796">
    <property type="entry name" value="HTH-TYPE TRANSCRIPTIONAL ACTIVATOR RHAS-RELATED"/>
    <property type="match status" value="1"/>
</dbReference>
<sequence length="272" mass="29501">MPPTDALAGLAPLSPRLDHETIAAGLATLAATADHRVRVHAGPPARCQCQHHRSTYTRGEIDVFPAGISDEWHQSDVSSGLIVQLTPALVRRAAGDLGLDPDRAELPPRHQFRDPQIEHIAWALEAERVAGSPCGPVFAETLGLALAVRLLGPLAAPPPRRPRGLTAQQLRRVTDYIEDNLDRDLSLAAIADIAGISASHLKTLFRRSLGQPVHTYVIHRRVERARALLLRGRMPASEVALAAGFSHQSHMTRCMRRVLGVTPSTLTRAPSD</sequence>
<name>A0ABS7TP39_9BACT</name>
<evidence type="ECO:0000256" key="1">
    <source>
        <dbReference type="ARBA" id="ARBA00023015"/>
    </source>
</evidence>
<dbReference type="RefSeq" id="WP_224191664.1">
    <property type="nucleotide sequence ID" value="NZ_JAIRAU010000010.1"/>
</dbReference>
<keyword evidence="1" id="KW-0805">Transcription regulation</keyword>
<dbReference type="PROSITE" id="PS01124">
    <property type="entry name" value="HTH_ARAC_FAMILY_2"/>
    <property type="match status" value="1"/>
</dbReference>
<keyword evidence="6" id="KW-1185">Reference proteome</keyword>
<accession>A0ABS7TP39</accession>
<protein>
    <submittedName>
        <fullName evidence="5">AraC family transcriptional regulator</fullName>
    </submittedName>
</protein>
<dbReference type="Proteomes" id="UP001139031">
    <property type="component" value="Unassembled WGS sequence"/>
</dbReference>